<comment type="caution">
    <text evidence="2">The sequence shown here is derived from an EMBL/GenBank/DDBJ whole genome shotgun (WGS) entry which is preliminary data.</text>
</comment>
<dbReference type="InterPro" id="IPR048324">
    <property type="entry name" value="ZSWIM1-3_RNaseH-like"/>
</dbReference>
<reference evidence="2" key="1">
    <citation type="submission" date="2022-11" db="EMBL/GenBank/DDBJ databases">
        <authorList>
            <person name="Morgan W.R."/>
            <person name="Tartar A."/>
        </authorList>
    </citation>
    <scope>NUCLEOTIDE SEQUENCE</scope>
    <source>
        <strain evidence="2">ARSEF 373</strain>
    </source>
</reference>
<reference evidence="2" key="2">
    <citation type="journal article" date="2023" name="Microbiol Resour">
        <title>Decontamination and Annotation of the Draft Genome Sequence of the Oomycete Lagenidium giganteum ARSEF 373.</title>
        <authorList>
            <person name="Morgan W.R."/>
            <person name="Tartar A."/>
        </authorList>
    </citation>
    <scope>NUCLEOTIDE SEQUENCE</scope>
    <source>
        <strain evidence="2">ARSEF 373</strain>
    </source>
</reference>
<sequence>EAVPVLDFLAIDQRKDTLRGILKFFKDRNSSWSKLQTIVVEKDFTEL</sequence>
<dbReference type="Proteomes" id="UP001146120">
    <property type="component" value="Unassembled WGS sequence"/>
</dbReference>
<dbReference type="Pfam" id="PF21056">
    <property type="entry name" value="ZSWIM1-3_RNaseH-like"/>
    <property type="match status" value="1"/>
</dbReference>
<proteinExistence type="predicted"/>
<evidence type="ECO:0000313" key="3">
    <source>
        <dbReference type="Proteomes" id="UP001146120"/>
    </source>
</evidence>
<protein>
    <recommendedName>
        <fullName evidence="1">ZSWIM1/3 RNaseH-like domain-containing protein</fullName>
    </recommendedName>
</protein>
<evidence type="ECO:0000259" key="1">
    <source>
        <dbReference type="Pfam" id="PF21056"/>
    </source>
</evidence>
<dbReference type="EMBL" id="DAKRPA010000226">
    <property type="protein sequence ID" value="DAZ94944.1"/>
    <property type="molecule type" value="Genomic_DNA"/>
</dbReference>
<keyword evidence="3" id="KW-1185">Reference proteome</keyword>
<name>A0AAV2YNL1_9STRA</name>
<feature type="non-terminal residue" evidence="2">
    <location>
        <position position="1"/>
    </location>
</feature>
<accession>A0AAV2YNL1</accession>
<gene>
    <name evidence="2" type="ORF">N0F65_012661</name>
</gene>
<feature type="domain" description="ZSWIM1/3 RNaseH-like" evidence="1">
    <location>
        <begin position="4"/>
        <end position="47"/>
    </location>
</feature>
<organism evidence="2 3">
    <name type="scientific">Lagenidium giganteum</name>
    <dbReference type="NCBI Taxonomy" id="4803"/>
    <lineage>
        <taxon>Eukaryota</taxon>
        <taxon>Sar</taxon>
        <taxon>Stramenopiles</taxon>
        <taxon>Oomycota</taxon>
        <taxon>Peronosporomycetes</taxon>
        <taxon>Pythiales</taxon>
        <taxon>Pythiaceae</taxon>
    </lineage>
</organism>
<evidence type="ECO:0000313" key="2">
    <source>
        <dbReference type="EMBL" id="DAZ94944.1"/>
    </source>
</evidence>
<dbReference type="AlphaFoldDB" id="A0AAV2YNL1"/>